<gene>
    <name evidence="5" type="ORF">M896_050340</name>
</gene>
<dbReference type="HOGENOM" id="CLU_115574_0_1_1"/>
<dbReference type="FunFam" id="2.40.50.140:FF:000007">
    <property type="entry name" value="40S ribosomal protein S23"/>
    <property type="match status" value="1"/>
</dbReference>
<dbReference type="InterPro" id="IPR005680">
    <property type="entry name" value="Ribosomal_uS12_euk/arc"/>
</dbReference>
<comment type="caution">
    <text evidence="5">The sequence shown here is derived from an EMBL/GenBank/DDBJ whole genome shotgun (WGS) entry which is preliminary data.</text>
</comment>
<keyword evidence="6" id="KW-1185">Reference proteome</keyword>
<dbReference type="InterPro" id="IPR012340">
    <property type="entry name" value="NA-bd_OB-fold"/>
</dbReference>
<evidence type="ECO:0000256" key="4">
    <source>
        <dbReference type="RuleBase" id="RU003622"/>
    </source>
</evidence>
<dbReference type="OrthoDB" id="1713912at2759"/>
<dbReference type="GeneID" id="26261687"/>
<protein>
    <submittedName>
        <fullName evidence="5">Ribosomal protein S23</fullName>
    </submittedName>
</protein>
<dbReference type="SUPFAM" id="SSF50249">
    <property type="entry name" value="Nucleic acid-binding proteins"/>
    <property type="match status" value="1"/>
</dbReference>
<organism evidence="5 6">
    <name type="scientific">Ordospora colligata OC4</name>
    <dbReference type="NCBI Taxonomy" id="1354746"/>
    <lineage>
        <taxon>Eukaryota</taxon>
        <taxon>Fungi</taxon>
        <taxon>Fungi incertae sedis</taxon>
        <taxon>Microsporidia</taxon>
        <taxon>Ordosporidae</taxon>
        <taxon>Ordospora</taxon>
    </lineage>
</organism>
<dbReference type="Gene3D" id="2.40.50.140">
    <property type="entry name" value="Nucleic acid-binding proteins"/>
    <property type="match status" value="1"/>
</dbReference>
<dbReference type="FunCoup" id="A0A0B2UJU1">
    <property type="interactions" value="206"/>
</dbReference>
<dbReference type="CDD" id="cd03367">
    <property type="entry name" value="Ribosomal_S23"/>
    <property type="match status" value="1"/>
</dbReference>
<dbReference type="Proteomes" id="UP000031056">
    <property type="component" value="Unassembled WGS sequence"/>
</dbReference>
<comment type="similarity">
    <text evidence="1 4">Belongs to the universal ribosomal protein uS12 family.</text>
</comment>
<dbReference type="STRING" id="1354746.A0A0B2UJU1"/>
<dbReference type="VEuPathDB" id="MicrosporidiaDB:M896_050340"/>
<sequence>MKGLFSANNLIKSRKTKRLADTAYRKRALGTKYKHSVLGRAPQAKAIVLEKLGVEAKQPNSAIRKAVRCQLIATGKKITAFVPYDGSITYIESNDEVTVEGFGKKGKSVGDIPGIRFRVCKVQNVSLHALFTGKKEKPSK</sequence>
<accession>A0A0B2UJU1</accession>
<dbReference type="GO" id="GO:0006412">
    <property type="term" value="P:translation"/>
    <property type="evidence" value="ECO:0007669"/>
    <property type="project" value="InterPro"/>
</dbReference>
<dbReference type="GO" id="GO:0003735">
    <property type="term" value="F:structural constituent of ribosome"/>
    <property type="evidence" value="ECO:0007669"/>
    <property type="project" value="InterPro"/>
</dbReference>
<dbReference type="PROSITE" id="PS00055">
    <property type="entry name" value="RIBOSOMAL_S12"/>
    <property type="match status" value="1"/>
</dbReference>
<dbReference type="InterPro" id="IPR006032">
    <property type="entry name" value="Ribosomal_uS12"/>
</dbReference>
<dbReference type="PANTHER" id="PTHR11652">
    <property type="entry name" value="30S RIBOSOMAL PROTEIN S12 FAMILY MEMBER"/>
    <property type="match status" value="1"/>
</dbReference>
<evidence type="ECO:0000256" key="1">
    <source>
        <dbReference type="ARBA" id="ARBA00005657"/>
    </source>
</evidence>
<proteinExistence type="inferred from homology"/>
<keyword evidence="3 4" id="KW-0687">Ribonucleoprotein</keyword>
<dbReference type="Pfam" id="PF00164">
    <property type="entry name" value="Ribosom_S12_S23"/>
    <property type="match status" value="1"/>
</dbReference>
<name>A0A0B2UJU1_9MICR</name>
<dbReference type="NCBIfam" id="TIGR00982">
    <property type="entry name" value="uS12_E_A"/>
    <property type="match status" value="1"/>
</dbReference>
<evidence type="ECO:0000313" key="6">
    <source>
        <dbReference type="Proteomes" id="UP000031056"/>
    </source>
</evidence>
<dbReference type="GO" id="GO:0015935">
    <property type="term" value="C:small ribosomal subunit"/>
    <property type="evidence" value="ECO:0007669"/>
    <property type="project" value="InterPro"/>
</dbReference>
<keyword evidence="2 4" id="KW-0689">Ribosomal protein</keyword>
<dbReference type="EMBL" id="JOKQ01000005">
    <property type="protein sequence ID" value="KHN69628.1"/>
    <property type="molecule type" value="Genomic_DNA"/>
</dbReference>
<evidence type="ECO:0000256" key="3">
    <source>
        <dbReference type="ARBA" id="ARBA00023274"/>
    </source>
</evidence>
<dbReference type="AlphaFoldDB" id="A0A0B2UJU1"/>
<dbReference type="RefSeq" id="XP_014563670.1">
    <property type="nucleotide sequence ID" value="XM_014708184.1"/>
</dbReference>
<evidence type="ECO:0000256" key="2">
    <source>
        <dbReference type="ARBA" id="ARBA00022980"/>
    </source>
</evidence>
<evidence type="ECO:0000313" key="5">
    <source>
        <dbReference type="EMBL" id="KHN69628.1"/>
    </source>
</evidence>
<dbReference type="InParanoid" id="A0A0B2UJU1"/>
<dbReference type="PIRSF" id="PIRSF002133">
    <property type="entry name" value="Ribosomal_S12/S23"/>
    <property type="match status" value="1"/>
</dbReference>
<reference evidence="5 6" key="1">
    <citation type="journal article" date="2014" name="MBio">
        <title>The Ordospora colligata genome; evolution of extreme reduction in microsporidia and host-to-parasite horizontal gene transfer.</title>
        <authorList>
            <person name="Pombert J.-F."/>
            <person name="Haag K.L."/>
            <person name="Beidas S."/>
            <person name="Ebert D."/>
            <person name="Keeling P.J."/>
        </authorList>
    </citation>
    <scope>NUCLEOTIDE SEQUENCE [LARGE SCALE GENOMIC DNA]</scope>
    <source>
        <strain evidence="5 6">OC4</strain>
    </source>
</reference>